<keyword evidence="2" id="KW-1133">Transmembrane helix</keyword>
<dbReference type="AlphaFoldDB" id="A0A0F0HC91"/>
<dbReference type="EMBL" id="JYJG01000003">
    <property type="protein sequence ID" value="KJK53284.1"/>
    <property type="molecule type" value="Genomic_DNA"/>
</dbReference>
<protein>
    <submittedName>
        <fullName evidence="3">Uncharacterized protein</fullName>
    </submittedName>
</protein>
<feature type="transmembrane region" description="Helical" evidence="2">
    <location>
        <begin position="68"/>
        <end position="87"/>
    </location>
</feature>
<dbReference type="STRING" id="68170.GCA_000974445_07848"/>
<proteinExistence type="predicted"/>
<evidence type="ECO:0000256" key="1">
    <source>
        <dbReference type="SAM" id="MobiDB-lite"/>
    </source>
</evidence>
<accession>A0A0F0HC91</accession>
<evidence type="ECO:0000313" key="3">
    <source>
        <dbReference type="EMBL" id="KJK53284.1"/>
    </source>
</evidence>
<keyword evidence="2" id="KW-0472">Membrane</keyword>
<dbReference type="Proteomes" id="UP000033393">
    <property type="component" value="Unassembled WGS sequence"/>
</dbReference>
<sequence length="94" mass="10121">MEVVMAVIVEKRLRVVEDADVAAGRPLRSGPRVMPRRPATRPYPVAVPASRESSSCEVRPKRESMLELVAVGVLSALTVIALGVLYLQQAGVTP</sequence>
<evidence type="ECO:0000313" key="4">
    <source>
        <dbReference type="Proteomes" id="UP000033393"/>
    </source>
</evidence>
<keyword evidence="2" id="KW-0812">Transmembrane</keyword>
<dbReference type="PATRIC" id="fig|68170.10.peg.226"/>
<name>A0A0F0HC91_LENAE</name>
<comment type="caution">
    <text evidence="3">The sequence shown here is derived from an EMBL/GenBank/DDBJ whole genome shotgun (WGS) entry which is preliminary data.</text>
</comment>
<reference evidence="3 4" key="1">
    <citation type="submission" date="2015-02" db="EMBL/GenBank/DDBJ databases">
        <authorList>
            <person name="Ju K.-S."/>
            <person name="Doroghazi J.R."/>
            <person name="Metcalf W."/>
        </authorList>
    </citation>
    <scope>NUCLEOTIDE SEQUENCE [LARGE SCALE GENOMIC DNA]</scope>
    <source>
        <strain evidence="3 4">NRRL B-16140</strain>
    </source>
</reference>
<feature type="region of interest" description="Disordered" evidence="1">
    <location>
        <begin position="26"/>
        <end position="58"/>
    </location>
</feature>
<gene>
    <name evidence="3" type="ORF">UK23_01080</name>
</gene>
<organism evidence="3 4">
    <name type="scientific">Lentzea aerocolonigenes</name>
    <name type="common">Lechevalieria aerocolonigenes</name>
    <name type="synonym">Saccharothrix aerocolonigenes</name>
    <dbReference type="NCBI Taxonomy" id="68170"/>
    <lineage>
        <taxon>Bacteria</taxon>
        <taxon>Bacillati</taxon>
        <taxon>Actinomycetota</taxon>
        <taxon>Actinomycetes</taxon>
        <taxon>Pseudonocardiales</taxon>
        <taxon>Pseudonocardiaceae</taxon>
        <taxon>Lentzea</taxon>
    </lineage>
</organism>
<dbReference type="eggNOG" id="ENOG5032382">
    <property type="taxonomic scope" value="Bacteria"/>
</dbReference>
<keyword evidence="4" id="KW-1185">Reference proteome</keyword>
<evidence type="ECO:0000256" key="2">
    <source>
        <dbReference type="SAM" id="Phobius"/>
    </source>
</evidence>